<dbReference type="EMBL" id="MGIR01000001">
    <property type="protein sequence ID" value="OGM91560.1"/>
    <property type="molecule type" value="Genomic_DNA"/>
</dbReference>
<comment type="caution">
    <text evidence="2">The sequence shown here is derived from an EMBL/GenBank/DDBJ whole genome shotgun (WGS) entry which is preliminary data.</text>
</comment>
<accession>A0A1F8DSG3</accession>
<protein>
    <recommendedName>
        <fullName evidence="4">DUF4145 domain-containing protein</fullName>
    </recommendedName>
</protein>
<evidence type="ECO:0000313" key="2">
    <source>
        <dbReference type="EMBL" id="OGM91560.1"/>
    </source>
</evidence>
<evidence type="ECO:0000313" key="3">
    <source>
        <dbReference type="Proteomes" id="UP000178946"/>
    </source>
</evidence>
<evidence type="ECO:0000256" key="1">
    <source>
        <dbReference type="SAM" id="Phobius"/>
    </source>
</evidence>
<keyword evidence="1" id="KW-0812">Transmembrane</keyword>
<keyword evidence="1" id="KW-0472">Membrane</keyword>
<gene>
    <name evidence="2" type="ORF">A3A20_01265</name>
</gene>
<keyword evidence="1" id="KW-1133">Transmembrane helix</keyword>
<organism evidence="2 3">
    <name type="scientific">Candidatus Wolfebacteria bacterium RIFCSPLOWO2_01_FULL_45_19</name>
    <dbReference type="NCBI Taxonomy" id="1802557"/>
    <lineage>
        <taxon>Bacteria</taxon>
        <taxon>Candidatus Wolfeibacteriota</taxon>
    </lineage>
</organism>
<sequence length="160" mass="18175">MEIFQSGFIIFKTIMYVLVAALLGGIIYVLRKSLNFRPRFSLQEMKKKRILTAKNAVFAEKWSEIEKRAAVDLPEAAKIAIIEADKFVDGVLKKIGLPGEHMADRLDNLPTDEMRSLDALWRAHRLRNNIVHTPGFEVSPVEAGHAIENYKAFLRELGIL</sequence>
<name>A0A1F8DSG3_9BACT</name>
<reference evidence="2 3" key="1">
    <citation type="journal article" date="2016" name="Nat. Commun.">
        <title>Thousands of microbial genomes shed light on interconnected biogeochemical processes in an aquifer system.</title>
        <authorList>
            <person name="Anantharaman K."/>
            <person name="Brown C.T."/>
            <person name="Hug L.A."/>
            <person name="Sharon I."/>
            <person name="Castelle C.J."/>
            <person name="Probst A.J."/>
            <person name="Thomas B.C."/>
            <person name="Singh A."/>
            <person name="Wilkins M.J."/>
            <person name="Karaoz U."/>
            <person name="Brodie E.L."/>
            <person name="Williams K.H."/>
            <person name="Hubbard S.S."/>
            <person name="Banfield J.F."/>
        </authorList>
    </citation>
    <scope>NUCLEOTIDE SEQUENCE [LARGE SCALE GENOMIC DNA]</scope>
</reference>
<proteinExistence type="predicted"/>
<feature type="transmembrane region" description="Helical" evidence="1">
    <location>
        <begin position="6"/>
        <end position="30"/>
    </location>
</feature>
<dbReference type="STRING" id="1802557.A3A20_01265"/>
<dbReference type="AlphaFoldDB" id="A0A1F8DSG3"/>
<dbReference type="Proteomes" id="UP000178946">
    <property type="component" value="Unassembled WGS sequence"/>
</dbReference>
<evidence type="ECO:0008006" key="4">
    <source>
        <dbReference type="Google" id="ProtNLM"/>
    </source>
</evidence>